<dbReference type="EMBL" id="RJKE01000001">
    <property type="protein sequence ID" value="ROO86742.1"/>
    <property type="molecule type" value="Genomic_DNA"/>
</dbReference>
<evidence type="ECO:0000256" key="1">
    <source>
        <dbReference type="SAM" id="MobiDB-lite"/>
    </source>
</evidence>
<gene>
    <name evidence="2" type="ORF">EDD29_4320</name>
</gene>
<organism evidence="2 3">
    <name type="scientific">Actinocorallia herbida</name>
    <dbReference type="NCBI Taxonomy" id="58109"/>
    <lineage>
        <taxon>Bacteria</taxon>
        <taxon>Bacillati</taxon>
        <taxon>Actinomycetota</taxon>
        <taxon>Actinomycetes</taxon>
        <taxon>Streptosporangiales</taxon>
        <taxon>Thermomonosporaceae</taxon>
        <taxon>Actinocorallia</taxon>
    </lineage>
</organism>
<accession>A0A3N1CZR9</accession>
<sequence>MTAIRSRSSGGSWTSKARSSRITQTMISSRSFGPHRRTQVSASTGSTVATVGGMRRVTTSAEACTVKRARWRYGALEIAREV</sequence>
<evidence type="ECO:0000313" key="2">
    <source>
        <dbReference type="EMBL" id="ROO86742.1"/>
    </source>
</evidence>
<feature type="compositionally biased region" description="Polar residues" evidence="1">
    <location>
        <begin position="1"/>
        <end position="31"/>
    </location>
</feature>
<protein>
    <submittedName>
        <fullName evidence="2">Uncharacterized protein</fullName>
    </submittedName>
</protein>
<dbReference type="Proteomes" id="UP000272400">
    <property type="component" value="Unassembled WGS sequence"/>
</dbReference>
<dbReference type="AlphaFoldDB" id="A0A3N1CZR9"/>
<reference evidence="2 3" key="1">
    <citation type="submission" date="2018-11" db="EMBL/GenBank/DDBJ databases">
        <title>Sequencing the genomes of 1000 actinobacteria strains.</title>
        <authorList>
            <person name="Klenk H.-P."/>
        </authorList>
    </citation>
    <scope>NUCLEOTIDE SEQUENCE [LARGE SCALE GENOMIC DNA]</scope>
    <source>
        <strain evidence="2 3">DSM 44254</strain>
    </source>
</reference>
<comment type="caution">
    <text evidence="2">The sequence shown here is derived from an EMBL/GenBank/DDBJ whole genome shotgun (WGS) entry which is preliminary data.</text>
</comment>
<evidence type="ECO:0000313" key="3">
    <source>
        <dbReference type="Proteomes" id="UP000272400"/>
    </source>
</evidence>
<feature type="region of interest" description="Disordered" evidence="1">
    <location>
        <begin position="1"/>
        <end position="47"/>
    </location>
</feature>
<name>A0A3N1CZR9_9ACTN</name>
<proteinExistence type="predicted"/>
<keyword evidence="3" id="KW-1185">Reference proteome</keyword>